<dbReference type="GO" id="GO:0008137">
    <property type="term" value="F:NADH dehydrogenase (ubiquinone) activity"/>
    <property type="evidence" value="ECO:0007669"/>
    <property type="project" value="InterPro"/>
</dbReference>
<dbReference type="GO" id="GO:0042773">
    <property type="term" value="P:ATP synthesis coupled electron transport"/>
    <property type="evidence" value="ECO:0007669"/>
    <property type="project" value="InterPro"/>
</dbReference>
<keyword evidence="2" id="KW-0812">Transmembrane</keyword>
<dbReference type="PANTHER" id="PTHR42829">
    <property type="entry name" value="NADH-UBIQUINONE OXIDOREDUCTASE CHAIN 5"/>
    <property type="match status" value="1"/>
</dbReference>
<keyword evidence="3" id="KW-1133">Transmembrane helix</keyword>
<dbReference type="GO" id="GO:0003954">
    <property type="term" value="F:NADH dehydrogenase activity"/>
    <property type="evidence" value="ECO:0007669"/>
    <property type="project" value="TreeGrafter"/>
</dbReference>
<evidence type="ECO:0000256" key="1">
    <source>
        <dbReference type="ARBA" id="ARBA00004141"/>
    </source>
</evidence>
<dbReference type="AlphaFoldDB" id="A0A6A1Q546"/>
<evidence type="ECO:0000256" key="5">
    <source>
        <dbReference type="ARBA" id="ARBA00031027"/>
    </source>
</evidence>
<keyword evidence="7" id="KW-1185">Reference proteome</keyword>
<dbReference type="OrthoDB" id="10069788at2759"/>
<accession>A0A6A1Q546</accession>
<reference evidence="6 7" key="1">
    <citation type="journal article" date="2019" name="PLoS ONE">
        <title>Genomic analyses reveal an absence of contemporary introgressive admixture between fin whales and blue whales, despite known hybrids.</title>
        <authorList>
            <person name="Westbury M.V."/>
            <person name="Petersen B."/>
            <person name="Lorenzen E.D."/>
        </authorList>
    </citation>
    <scope>NUCLEOTIDE SEQUENCE [LARGE SCALE GENOMIC DNA]</scope>
    <source>
        <strain evidence="6">FinWhale-01</strain>
    </source>
</reference>
<dbReference type="GO" id="GO:0016020">
    <property type="term" value="C:membrane"/>
    <property type="evidence" value="ECO:0007669"/>
    <property type="project" value="UniProtKB-SubCell"/>
</dbReference>
<proteinExistence type="predicted"/>
<evidence type="ECO:0000313" key="6">
    <source>
        <dbReference type="EMBL" id="KAB0402770.1"/>
    </source>
</evidence>
<organism evidence="6 7">
    <name type="scientific">Balaenoptera physalus</name>
    <name type="common">Fin whale</name>
    <name type="synonym">Balaena physalus</name>
    <dbReference type="NCBI Taxonomy" id="9770"/>
    <lineage>
        <taxon>Eukaryota</taxon>
        <taxon>Metazoa</taxon>
        <taxon>Chordata</taxon>
        <taxon>Craniata</taxon>
        <taxon>Vertebrata</taxon>
        <taxon>Euteleostomi</taxon>
        <taxon>Mammalia</taxon>
        <taxon>Eutheria</taxon>
        <taxon>Laurasiatheria</taxon>
        <taxon>Artiodactyla</taxon>
        <taxon>Whippomorpha</taxon>
        <taxon>Cetacea</taxon>
        <taxon>Mysticeti</taxon>
        <taxon>Balaenopteridae</taxon>
        <taxon>Balaenoptera</taxon>
    </lineage>
</organism>
<feature type="non-terminal residue" evidence="6">
    <location>
        <position position="1"/>
    </location>
</feature>
<evidence type="ECO:0000256" key="2">
    <source>
        <dbReference type="ARBA" id="ARBA00022692"/>
    </source>
</evidence>
<sequence>TLFILTIPIIITNANIYKSNKYPPYGSESYLFFLSDDGMVEQTEIQLLSKQFYITLSETVDLLYNRGPYPRFSFIPLKRNGCSSQLGLIMVTIGINQPYLAFLHICTHAFLKAILFMCSRLALTGIPFLTGFYSEDLIIKTTNMSYTNA</sequence>
<comment type="subcellular location">
    <subcellularLocation>
        <location evidence="1">Membrane</location>
        <topology evidence="1">Multi-pass membrane protein</topology>
    </subcellularLocation>
</comment>
<name>A0A6A1Q546_BALPH</name>
<dbReference type="EMBL" id="SGJD01000942">
    <property type="protein sequence ID" value="KAB0402770.1"/>
    <property type="molecule type" value="Genomic_DNA"/>
</dbReference>
<dbReference type="Proteomes" id="UP000437017">
    <property type="component" value="Unassembled WGS sequence"/>
</dbReference>
<gene>
    <name evidence="6" type="ORF">E2I00_001199</name>
</gene>
<dbReference type="InterPro" id="IPR003945">
    <property type="entry name" value="NU5C-like"/>
</dbReference>
<evidence type="ECO:0000313" key="7">
    <source>
        <dbReference type="Proteomes" id="UP000437017"/>
    </source>
</evidence>
<evidence type="ECO:0000256" key="4">
    <source>
        <dbReference type="ARBA" id="ARBA00023136"/>
    </source>
</evidence>
<keyword evidence="4" id="KW-0472">Membrane</keyword>
<evidence type="ECO:0000256" key="3">
    <source>
        <dbReference type="ARBA" id="ARBA00022989"/>
    </source>
</evidence>
<dbReference type="GO" id="GO:0015990">
    <property type="term" value="P:electron transport coupled proton transport"/>
    <property type="evidence" value="ECO:0007669"/>
    <property type="project" value="TreeGrafter"/>
</dbReference>
<comment type="caution">
    <text evidence="6">The sequence shown here is derived from an EMBL/GenBank/DDBJ whole genome shotgun (WGS) entry which is preliminary data.</text>
</comment>
<dbReference type="PANTHER" id="PTHR42829:SF2">
    <property type="entry name" value="NADH-UBIQUINONE OXIDOREDUCTASE CHAIN 5"/>
    <property type="match status" value="1"/>
</dbReference>
<protein>
    <recommendedName>
        <fullName evidence="5">NADH dehydrogenase subunit 5</fullName>
    </recommendedName>
</protein>